<comment type="caution">
    <text evidence="1">The sequence shown here is derived from an EMBL/GenBank/DDBJ whole genome shotgun (WGS) entry which is preliminary data.</text>
</comment>
<evidence type="ECO:0000313" key="1">
    <source>
        <dbReference type="EMBL" id="CAF1087836.1"/>
    </source>
</evidence>
<gene>
    <name evidence="1" type="ORF">OXX778_LOCUS20513</name>
</gene>
<dbReference type="EMBL" id="CAJNOC010006879">
    <property type="protein sequence ID" value="CAF1087836.1"/>
    <property type="molecule type" value="Genomic_DNA"/>
</dbReference>
<proteinExistence type="predicted"/>
<dbReference type="Gene3D" id="3.80.10.10">
    <property type="entry name" value="Ribonuclease Inhibitor"/>
    <property type="match status" value="1"/>
</dbReference>
<name>A0A814N635_9BILA</name>
<keyword evidence="2" id="KW-1185">Reference proteome</keyword>
<organism evidence="1 2">
    <name type="scientific">Brachionus calyciflorus</name>
    <dbReference type="NCBI Taxonomy" id="104777"/>
    <lineage>
        <taxon>Eukaryota</taxon>
        <taxon>Metazoa</taxon>
        <taxon>Spiralia</taxon>
        <taxon>Gnathifera</taxon>
        <taxon>Rotifera</taxon>
        <taxon>Eurotatoria</taxon>
        <taxon>Monogononta</taxon>
        <taxon>Pseudotrocha</taxon>
        <taxon>Ploima</taxon>
        <taxon>Brachionidae</taxon>
        <taxon>Brachionus</taxon>
    </lineage>
</organism>
<sequence>MPRCELFRNLSSIILTCIHEQSLQTFDCRNFINYDKIKKLVFEATPIINIYNISYLNKLQVLHIGSNTKLSMENFELKNLKELKYFFLSDKVEKQFSLHDTFSENEHLVHFFIYPHDLNAPINFKSNNLEHINFGELDINYDYLQCLEDLNIKYLSFSTPRIFKFERGFRKLQCLKIINLENYMSGCFEKLNELSFLCLSFKTIPVITKTDRSMFDELKDYNLIHLFFKAIYDEEVRENLQNLTGFGLFGNQDGYYATNGDKTKFDFDQRTVIHNILYN</sequence>
<reference evidence="1" key="1">
    <citation type="submission" date="2021-02" db="EMBL/GenBank/DDBJ databases">
        <authorList>
            <person name="Nowell W R."/>
        </authorList>
    </citation>
    <scope>NUCLEOTIDE SEQUENCE</scope>
    <source>
        <strain evidence="1">Ploen Becks lab</strain>
    </source>
</reference>
<dbReference type="InterPro" id="IPR032675">
    <property type="entry name" value="LRR_dom_sf"/>
</dbReference>
<evidence type="ECO:0000313" key="2">
    <source>
        <dbReference type="Proteomes" id="UP000663879"/>
    </source>
</evidence>
<dbReference type="SUPFAM" id="SSF52058">
    <property type="entry name" value="L domain-like"/>
    <property type="match status" value="1"/>
</dbReference>
<protein>
    <submittedName>
        <fullName evidence="1">Uncharacterized protein</fullName>
    </submittedName>
</protein>
<dbReference type="AlphaFoldDB" id="A0A814N635"/>
<dbReference type="Proteomes" id="UP000663879">
    <property type="component" value="Unassembled WGS sequence"/>
</dbReference>
<accession>A0A814N635</accession>